<feature type="domain" description="Large ribosomal subunit protein uL30-like ferredoxin-like fold" evidence="7">
    <location>
        <begin position="3"/>
        <end position="53"/>
    </location>
</feature>
<reference evidence="8 9" key="1">
    <citation type="submission" date="2015-09" db="EMBL/GenBank/DDBJ databases">
        <title>Sorangium comparison.</title>
        <authorList>
            <person name="Zaburannyi N."/>
            <person name="Bunk B."/>
            <person name="Overmann J."/>
            <person name="Mueller R."/>
        </authorList>
    </citation>
    <scope>NUCLEOTIDE SEQUENCE [LARGE SCALE GENOMIC DNA]</scope>
    <source>
        <strain evidence="8 9">So ceGT47</strain>
    </source>
</reference>
<evidence type="ECO:0000313" key="9">
    <source>
        <dbReference type="Proteomes" id="UP000295781"/>
    </source>
</evidence>
<dbReference type="EMBL" id="CP012670">
    <property type="protein sequence ID" value="AUX26572.1"/>
    <property type="molecule type" value="Genomic_DNA"/>
</dbReference>
<dbReference type="Proteomes" id="UP000295781">
    <property type="component" value="Chromosome"/>
</dbReference>
<protein>
    <recommendedName>
        <fullName evidence="5">50S ribosomal protein L30</fullName>
    </recommendedName>
</protein>
<dbReference type="GO" id="GO:0006412">
    <property type="term" value="P:translation"/>
    <property type="evidence" value="ECO:0007669"/>
    <property type="project" value="InterPro"/>
</dbReference>
<dbReference type="Gene3D" id="3.30.1390.20">
    <property type="entry name" value="Ribosomal protein L30, ferredoxin-like fold domain"/>
    <property type="match status" value="1"/>
</dbReference>
<evidence type="ECO:0000256" key="4">
    <source>
        <dbReference type="ARBA" id="ARBA00023274"/>
    </source>
</evidence>
<proteinExistence type="inferred from homology"/>
<dbReference type="CDD" id="cd01658">
    <property type="entry name" value="Ribosomal_L30"/>
    <property type="match status" value="1"/>
</dbReference>
<keyword evidence="3 6" id="KW-0689">Ribosomal protein</keyword>
<dbReference type="AlphaFoldDB" id="A0A4V0NEL3"/>
<evidence type="ECO:0000259" key="7">
    <source>
        <dbReference type="Pfam" id="PF00327"/>
    </source>
</evidence>
<accession>A0A4V0NEL3</accession>
<evidence type="ECO:0000256" key="5">
    <source>
        <dbReference type="ARBA" id="ARBA00035492"/>
    </source>
</evidence>
<comment type="subunit">
    <text evidence="2">Part of the 50S ribosomal subunit.</text>
</comment>
<gene>
    <name evidence="8" type="primary">rpmD</name>
    <name evidence="8" type="ORF">SOCEGT47_071420</name>
</gene>
<dbReference type="GO" id="GO:0003735">
    <property type="term" value="F:structural constituent of ribosome"/>
    <property type="evidence" value="ECO:0007669"/>
    <property type="project" value="InterPro"/>
</dbReference>
<organism evidence="8 9">
    <name type="scientific">Sorangium cellulosum</name>
    <name type="common">Polyangium cellulosum</name>
    <dbReference type="NCBI Taxonomy" id="56"/>
    <lineage>
        <taxon>Bacteria</taxon>
        <taxon>Pseudomonadati</taxon>
        <taxon>Myxococcota</taxon>
        <taxon>Polyangia</taxon>
        <taxon>Polyangiales</taxon>
        <taxon>Polyangiaceae</taxon>
        <taxon>Sorangium</taxon>
    </lineage>
</organism>
<dbReference type="GO" id="GO:0015934">
    <property type="term" value="C:large ribosomal subunit"/>
    <property type="evidence" value="ECO:0007669"/>
    <property type="project" value="InterPro"/>
</dbReference>
<dbReference type="InterPro" id="IPR036919">
    <property type="entry name" value="Ribo_uL30_ferredoxin-like_sf"/>
</dbReference>
<dbReference type="NCBIfam" id="TIGR01308">
    <property type="entry name" value="rpmD_bact"/>
    <property type="match status" value="1"/>
</dbReference>
<dbReference type="HAMAP" id="MF_01371_B">
    <property type="entry name" value="Ribosomal_uL30_B"/>
    <property type="match status" value="1"/>
</dbReference>
<dbReference type="RefSeq" id="WP_129354262.1">
    <property type="nucleotide sequence ID" value="NZ_CP012670.1"/>
</dbReference>
<dbReference type="InterPro" id="IPR016082">
    <property type="entry name" value="Ribosomal_uL30_ferredoxin-like"/>
</dbReference>
<comment type="similarity">
    <text evidence="1 6">Belongs to the universal ribosomal protein uL30 family.</text>
</comment>
<evidence type="ECO:0000256" key="3">
    <source>
        <dbReference type="ARBA" id="ARBA00022980"/>
    </source>
</evidence>
<evidence type="ECO:0000313" key="8">
    <source>
        <dbReference type="EMBL" id="AUX26572.1"/>
    </source>
</evidence>
<keyword evidence="4 6" id="KW-0687">Ribonucleoprotein</keyword>
<dbReference type="SUPFAM" id="SSF55129">
    <property type="entry name" value="Ribosomal protein L30p/L7e"/>
    <property type="match status" value="1"/>
</dbReference>
<dbReference type="Pfam" id="PF00327">
    <property type="entry name" value="Ribosomal_L30"/>
    <property type="match status" value="1"/>
</dbReference>
<dbReference type="InterPro" id="IPR018038">
    <property type="entry name" value="Ribosomal_uL30_CS"/>
</dbReference>
<evidence type="ECO:0000256" key="1">
    <source>
        <dbReference type="ARBA" id="ARBA00007594"/>
    </source>
</evidence>
<name>A0A4V0NEL3_SORCE</name>
<dbReference type="PROSITE" id="PS00634">
    <property type="entry name" value="RIBOSOMAL_L30"/>
    <property type="match status" value="1"/>
</dbReference>
<dbReference type="OrthoDB" id="9812790at2"/>
<dbReference type="PIRSF" id="PIRSF002211">
    <property type="entry name" value="Ribosomal_L30_bac-type"/>
    <property type="match status" value="1"/>
</dbReference>
<sequence length="67" mass="7294">MKLRVRQKASTIGQVEHTRRVVKGLGLRGPGSEVIVANTPSFRGMVKKVLHLVEVEEVANEASPSKS</sequence>
<evidence type="ECO:0000256" key="6">
    <source>
        <dbReference type="RuleBase" id="RU003734"/>
    </source>
</evidence>
<dbReference type="InterPro" id="IPR005996">
    <property type="entry name" value="Ribosomal_uL30_bac-type"/>
</dbReference>
<evidence type="ECO:0000256" key="2">
    <source>
        <dbReference type="ARBA" id="ARBA00011838"/>
    </source>
</evidence>